<keyword evidence="2" id="KW-1185">Reference proteome</keyword>
<evidence type="ECO:0000313" key="1">
    <source>
        <dbReference type="EMBL" id="CAI6090846.1"/>
    </source>
</evidence>
<gene>
    <name evidence="1" type="ORF">CCHLO57077_00010080</name>
</gene>
<accession>A0AA35M6X9</accession>
<dbReference type="EMBL" id="CABFNP030001042">
    <property type="protein sequence ID" value="CAI6090846.1"/>
    <property type="molecule type" value="Genomic_DNA"/>
</dbReference>
<sequence>MHRQPRNLTLSGVRPLNAGLLSRFVGYNGPEIIDERRWLRTTRFPFQSPRRPSILSPSWGSTAQSERTLERSLLLSTCSTNSHRSCKMRFGPR</sequence>
<organism evidence="1 2">
    <name type="scientific">Clonostachys chloroleuca</name>
    <dbReference type="NCBI Taxonomy" id="1926264"/>
    <lineage>
        <taxon>Eukaryota</taxon>
        <taxon>Fungi</taxon>
        <taxon>Dikarya</taxon>
        <taxon>Ascomycota</taxon>
        <taxon>Pezizomycotina</taxon>
        <taxon>Sordariomycetes</taxon>
        <taxon>Hypocreomycetidae</taxon>
        <taxon>Hypocreales</taxon>
        <taxon>Bionectriaceae</taxon>
        <taxon>Clonostachys</taxon>
    </lineage>
</organism>
<dbReference type="Proteomes" id="UP001160390">
    <property type="component" value="Unassembled WGS sequence"/>
</dbReference>
<protein>
    <submittedName>
        <fullName evidence="1">Uncharacterized protein</fullName>
    </submittedName>
</protein>
<evidence type="ECO:0000313" key="2">
    <source>
        <dbReference type="Proteomes" id="UP001160390"/>
    </source>
</evidence>
<reference evidence="1" key="1">
    <citation type="submission" date="2023-01" db="EMBL/GenBank/DDBJ databases">
        <authorList>
            <person name="Piombo E."/>
        </authorList>
    </citation>
    <scope>NUCLEOTIDE SEQUENCE</scope>
</reference>
<comment type="caution">
    <text evidence="1">The sequence shown here is derived from an EMBL/GenBank/DDBJ whole genome shotgun (WGS) entry which is preliminary data.</text>
</comment>
<dbReference type="AlphaFoldDB" id="A0AA35M6X9"/>
<proteinExistence type="predicted"/>
<name>A0AA35M6X9_9HYPO</name>